<dbReference type="PANTHER" id="PTHR28083:SF1">
    <property type="entry name" value="GOOD FOR FULL DBP5 ACTIVITY PROTEIN 2"/>
    <property type="match status" value="1"/>
</dbReference>
<dbReference type="GO" id="GO:0005634">
    <property type="term" value="C:nucleus"/>
    <property type="evidence" value="ECO:0007669"/>
    <property type="project" value="TreeGrafter"/>
</dbReference>
<dbReference type="Pfam" id="PF21762">
    <property type="entry name" value="DEDDh_C"/>
    <property type="match status" value="1"/>
</dbReference>
<dbReference type="Proteomes" id="UP000184546">
    <property type="component" value="Unassembled WGS sequence"/>
</dbReference>
<dbReference type="InterPro" id="IPR048519">
    <property type="entry name" value="Gfd2/YDR514C-like_C"/>
</dbReference>
<dbReference type="AlphaFoldDB" id="A0A1L9X9K4"/>
<dbReference type="EMBL" id="KV878970">
    <property type="protein sequence ID" value="OJK05100.1"/>
    <property type="molecule type" value="Genomic_DNA"/>
</dbReference>
<dbReference type="GeneID" id="30976949"/>
<reference evidence="5" key="1">
    <citation type="journal article" date="2017" name="Genome Biol.">
        <title>Comparative genomics reveals high biological diversity and specific adaptations in the industrially and medically important fungal genus Aspergillus.</title>
        <authorList>
            <person name="de Vries R.P."/>
            <person name="Riley R."/>
            <person name="Wiebenga A."/>
            <person name="Aguilar-Osorio G."/>
            <person name="Amillis S."/>
            <person name="Uchima C.A."/>
            <person name="Anderluh G."/>
            <person name="Asadollahi M."/>
            <person name="Askin M."/>
            <person name="Barry K."/>
            <person name="Battaglia E."/>
            <person name="Bayram O."/>
            <person name="Benocci T."/>
            <person name="Braus-Stromeyer S.A."/>
            <person name="Caldana C."/>
            <person name="Canovas D."/>
            <person name="Cerqueira G.C."/>
            <person name="Chen F."/>
            <person name="Chen W."/>
            <person name="Choi C."/>
            <person name="Clum A."/>
            <person name="Dos Santos R.A."/>
            <person name="Damasio A.R."/>
            <person name="Diallinas G."/>
            <person name="Emri T."/>
            <person name="Fekete E."/>
            <person name="Flipphi M."/>
            <person name="Freyberg S."/>
            <person name="Gallo A."/>
            <person name="Gournas C."/>
            <person name="Habgood R."/>
            <person name="Hainaut M."/>
            <person name="Harispe M.L."/>
            <person name="Henrissat B."/>
            <person name="Hilden K.S."/>
            <person name="Hope R."/>
            <person name="Hossain A."/>
            <person name="Karabika E."/>
            <person name="Karaffa L."/>
            <person name="Karanyi Z."/>
            <person name="Krasevec N."/>
            <person name="Kuo A."/>
            <person name="Kusch H."/>
            <person name="LaButti K."/>
            <person name="Lagendijk E.L."/>
            <person name="Lapidus A."/>
            <person name="Levasseur A."/>
            <person name="Lindquist E."/>
            <person name="Lipzen A."/>
            <person name="Logrieco A.F."/>
            <person name="MacCabe A."/>
            <person name="Maekelae M.R."/>
            <person name="Malavazi I."/>
            <person name="Melin P."/>
            <person name="Meyer V."/>
            <person name="Mielnichuk N."/>
            <person name="Miskei M."/>
            <person name="Molnar A.P."/>
            <person name="Mule G."/>
            <person name="Ngan C.Y."/>
            <person name="Orejas M."/>
            <person name="Orosz E."/>
            <person name="Ouedraogo J.P."/>
            <person name="Overkamp K.M."/>
            <person name="Park H.-S."/>
            <person name="Perrone G."/>
            <person name="Piumi F."/>
            <person name="Punt P.J."/>
            <person name="Ram A.F."/>
            <person name="Ramon A."/>
            <person name="Rauscher S."/>
            <person name="Record E."/>
            <person name="Riano-Pachon D.M."/>
            <person name="Robert V."/>
            <person name="Roehrig J."/>
            <person name="Ruller R."/>
            <person name="Salamov A."/>
            <person name="Salih N.S."/>
            <person name="Samson R.A."/>
            <person name="Sandor E."/>
            <person name="Sanguinetti M."/>
            <person name="Schuetze T."/>
            <person name="Sepcic K."/>
            <person name="Shelest E."/>
            <person name="Sherlock G."/>
            <person name="Sophianopoulou V."/>
            <person name="Squina F.M."/>
            <person name="Sun H."/>
            <person name="Susca A."/>
            <person name="Todd R.B."/>
            <person name="Tsang A."/>
            <person name="Unkles S.E."/>
            <person name="van de Wiele N."/>
            <person name="van Rossen-Uffink D."/>
            <person name="Oliveira J.V."/>
            <person name="Vesth T.C."/>
            <person name="Visser J."/>
            <person name="Yu J.-H."/>
            <person name="Zhou M."/>
            <person name="Andersen M.R."/>
            <person name="Archer D.B."/>
            <person name="Baker S.E."/>
            <person name="Benoit I."/>
            <person name="Brakhage A.A."/>
            <person name="Braus G.H."/>
            <person name="Fischer R."/>
            <person name="Frisvad J.C."/>
            <person name="Goldman G.H."/>
            <person name="Houbraken J."/>
            <person name="Oakley B."/>
            <person name="Pocsi I."/>
            <person name="Scazzocchio C."/>
            <person name="Seiboth B."/>
            <person name="vanKuyk P.A."/>
            <person name="Wortman J."/>
            <person name="Dyer P.S."/>
            <person name="Grigoriev I.V."/>
        </authorList>
    </citation>
    <scope>NUCLEOTIDE SEQUENCE [LARGE SCALE GENOMIC DNA]</scope>
    <source>
        <strain evidence="5">ATCC 16872 / CBS 172.66 / WB 5094</strain>
    </source>
</reference>
<evidence type="ECO:0000256" key="2">
    <source>
        <dbReference type="SAM" id="MobiDB-lite"/>
    </source>
</evidence>
<dbReference type="InterPro" id="IPR040151">
    <property type="entry name" value="Gfd2/YDR514C-like"/>
</dbReference>
<feature type="coiled-coil region" evidence="1">
    <location>
        <begin position="467"/>
        <end position="494"/>
    </location>
</feature>
<feature type="compositionally biased region" description="Basic and acidic residues" evidence="2">
    <location>
        <begin position="21"/>
        <end position="72"/>
    </location>
</feature>
<protein>
    <recommendedName>
        <fullName evidence="3">Gfd2/YDR514C-like C-terminal domain-containing protein</fullName>
    </recommendedName>
</protein>
<gene>
    <name evidence="4" type="ORF">ASPACDRAFT_56499</name>
</gene>
<keyword evidence="1" id="KW-0175">Coiled coil</keyword>
<evidence type="ECO:0000256" key="1">
    <source>
        <dbReference type="SAM" id="Coils"/>
    </source>
</evidence>
<feature type="domain" description="Gfd2/YDR514C-like C-terminal" evidence="3">
    <location>
        <begin position="385"/>
        <end position="579"/>
    </location>
</feature>
<sequence>MTPVQRLNCLFDGEDELLKMDTRLNQRVPEEPTFKGHSEGTKVENTKTEEYQPEEAQSKEVKLEGTEPENTKPESIQLGDLKHDDELKDDRSEGLESQEVSSQKHLPTKSDLEGPELEELVLGELQHVSIRPARAKRAVLKSELLDSEESTATDESLPEDPSDKTFTPIIALSRYPYKLIKDDSLCQQIASRFFDKNQFWARSWDIYYHYTPSSLGCRCILLTPARHARRLLGEINRTFKCTLQLPSERDMGLVLSFNNDAYPQPKFLGTSTNREAKDRLQARVPPPSERYLDPWKDLGDEHRELAVAYEAMLEAACDAMKSKRKTNAAQKQQQRMELEHRRKESLLRAQQYLGMRPAGTINESLKYAPFNMDAVAPFAFWKDPIFVSVDVEWNERCSSQITEVGLSVLDMRKLHGVRPSSMDGVIWRRAIRSRHLRVREYSHLVNNEFVRGCPGDFRFGTSEFVGLEKLKGVVQEAFQQVAVAEKKEDESEDRHVVLVGHSLAADLEHLRKIGVTLEMVNDRLDTAGLDCAMHADPQQQQQPMQPRSLGTVMTELGLEPWHLHNAGNDAHYALEALVASILGYKAGN</sequence>
<keyword evidence="5" id="KW-1185">Reference proteome</keyword>
<name>A0A1L9X9K4_ASPA1</name>
<dbReference type="OMA" id="CVDVESY"/>
<dbReference type="InterPro" id="IPR012337">
    <property type="entry name" value="RNaseH-like_sf"/>
</dbReference>
<dbReference type="SUPFAM" id="SSF53098">
    <property type="entry name" value="Ribonuclease H-like"/>
    <property type="match status" value="1"/>
</dbReference>
<dbReference type="PANTHER" id="PTHR28083">
    <property type="entry name" value="GOOD FOR FULL DBP5 ACTIVITY PROTEIN 2"/>
    <property type="match status" value="1"/>
</dbReference>
<feature type="region of interest" description="Disordered" evidence="2">
    <location>
        <begin position="21"/>
        <end position="112"/>
    </location>
</feature>
<dbReference type="STRING" id="690307.A0A1L9X9K4"/>
<dbReference type="VEuPathDB" id="FungiDB:ASPACDRAFT_56499"/>
<organism evidence="4 5">
    <name type="scientific">Aspergillus aculeatus (strain ATCC 16872 / CBS 172.66 / WB 5094)</name>
    <dbReference type="NCBI Taxonomy" id="690307"/>
    <lineage>
        <taxon>Eukaryota</taxon>
        <taxon>Fungi</taxon>
        <taxon>Dikarya</taxon>
        <taxon>Ascomycota</taxon>
        <taxon>Pezizomycotina</taxon>
        <taxon>Eurotiomycetes</taxon>
        <taxon>Eurotiomycetidae</taxon>
        <taxon>Eurotiales</taxon>
        <taxon>Aspergillaceae</taxon>
        <taxon>Aspergillus</taxon>
        <taxon>Aspergillus subgen. Circumdati</taxon>
    </lineage>
</organism>
<evidence type="ECO:0000313" key="4">
    <source>
        <dbReference type="EMBL" id="OJK05100.1"/>
    </source>
</evidence>
<evidence type="ECO:0000313" key="5">
    <source>
        <dbReference type="Proteomes" id="UP000184546"/>
    </source>
</evidence>
<proteinExistence type="predicted"/>
<accession>A0A1L9X9K4</accession>
<dbReference type="RefSeq" id="XP_020061439.1">
    <property type="nucleotide sequence ID" value="XM_020203135.1"/>
</dbReference>
<dbReference type="OrthoDB" id="5953249at2759"/>
<evidence type="ECO:0000259" key="3">
    <source>
        <dbReference type="Pfam" id="PF21762"/>
    </source>
</evidence>
<feature type="compositionally biased region" description="Basic and acidic residues" evidence="2">
    <location>
        <begin position="80"/>
        <end position="94"/>
    </location>
</feature>